<dbReference type="Gene3D" id="1.10.357.10">
    <property type="entry name" value="Tetracycline Repressor, domain 2"/>
    <property type="match status" value="1"/>
</dbReference>
<keyword evidence="5" id="KW-1185">Reference proteome</keyword>
<evidence type="ECO:0000256" key="1">
    <source>
        <dbReference type="ARBA" id="ARBA00023125"/>
    </source>
</evidence>
<dbReference type="InterPro" id="IPR036271">
    <property type="entry name" value="Tet_transcr_reg_TetR-rel_C_sf"/>
</dbReference>
<dbReference type="PROSITE" id="PS50977">
    <property type="entry name" value="HTH_TETR_2"/>
    <property type="match status" value="1"/>
</dbReference>
<dbReference type="InterPro" id="IPR050624">
    <property type="entry name" value="HTH-type_Tx_Regulator"/>
</dbReference>
<sequence>MTHPKIQLTRTEKKKLRTQELILSVTIDLIESQGFDETTMEQIASVADIAKGTLYNYYSCKEEILSEYIKQTFTKENHSRIKDIENLKSTRERLEYLFDILLKGVKRHKEMFEKYLIFQMKEMVRFEKDKESESGIGTPIAMIIKLGQESGEVRTDMPAETISEFVLFVFIELVKTFYSNPDGFDQNGSIESSINLFLNGASCVAKVV</sequence>
<dbReference type="SUPFAM" id="SSF48498">
    <property type="entry name" value="Tetracyclin repressor-like, C-terminal domain"/>
    <property type="match status" value="1"/>
</dbReference>
<proteinExistence type="predicted"/>
<dbReference type="PRINTS" id="PR00455">
    <property type="entry name" value="HTHTETR"/>
</dbReference>
<dbReference type="InterPro" id="IPR009057">
    <property type="entry name" value="Homeodomain-like_sf"/>
</dbReference>
<dbReference type="InterPro" id="IPR001647">
    <property type="entry name" value="HTH_TetR"/>
</dbReference>
<protein>
    <submittedName>
        <fullName evidence="4">TetR/AcrR family transcriptional regulator</fullName>
    </submittedName>
</protein>
<dbReference type="Pfam" id="PF00440">
    <property type="entry name" value="TetR_N"/>
    <property type="match status" value="1"/>
</dbReference>
<organism evidence="4 5">
    <name type="scientific">Fusibacter ferrireducens</name>
    <dbReference type="NCBI Taxonomy" id="2785058"/>
    <lineage>
        <taxon>Bacteria</taxon>
        <taxon>Bacillati</taxon>
        <taxon>Bacillota</taxon>
        <taxon>Clostridia</taxon>
        <taxon>Eubacteriales</taxon>
        <taxon>Eubacteriales Family XII. Incertae Sedis</taxon>
        <taxon>Fusibacter</taxon>
    </lineage>
</organism>
<gene>
    <name evidence="4" type="ORF">ISU02_00225</name>
</gene>
<dbReference type="PANTHER" id="PTHR43479:SF11">
    <property type="entry name" value="ACREF_ENVCD OPERON REPRESSOR-RELATED"/>
    <property type="match status" value="1"/>
</dbReference>
<dbReference type="SUPFAM" id="SSF46689">
    <property type="entry name" value="Homeodomain-like"/>
    <property type="match status" value="1"/>
</dbReference>
<comment type="caution">
    <text evidence="4">The sequence shown here is derived from an EMBL/GenBank/DDBJ whole genome shotgun (WGS) entry which is preliminary data.</text>
</comment>
<accession>A0ABR9ZM42</accession>
<keyword evidence="1 2" id="KW-0238">DNA-binding</keyword>
<name>A0ABR9ZM42_9FIRM</name>
<feature type="DNA-binding region" description="H-T-H motif" evidence="2">
    <location>
        <begin position="39"/>
        <end position="58"/>
    </location>
</feature>
<reference evidence="4 5" key="1">
    <citation type="submission" date="2020-11" db="EMBL/GenBank/DDBJ databases">
        <title>Fusibacter basophilias sp. nov.</title>
        <authorList>
            <person name="Qiu D."/>
        </authorList>
    </citation>
    <scope>NUCLEOTIDE SEQUENCE [LARGE SCALE GENOMIC DNA]</scope>
    <source>
        <strain evidence="4 5">Q10-2</strain>
    </source>
</reference>
<evidence type="ECO:0000259" key="3">
    <source>
        <dbReference type="PROSITE" id="PS50977"/>
    </source>
</evidence>
<evidence type="ECO:0000313" key="4">
    <source>
        <dbReference type="EMBL" id="MBF4691517.1"/>
    </source>
</evidence>
<evidence type="ECO:0000256" key="2">
    <source>
        <dbReference type="PROSITE-ProRule" id="PRU00335"/>
    </source>
</evidence>
<feature type="domain" description="HTH tetR-type" evidence="3">
    <location>
        <begin position="16"/>
        <end position="76"/>
    </location>
</feature>
<evidence type="ECO:0000313" key="5">
    <source>
        <dbReference type="Proteomes" id="UP000614200"/>
    </source>
</evidence>
<dbReference type="Proteomes" id="UP000614200">
    <property type="component" value="Unassembled WGS sequence"/>
</dbReference>
<dbReference type="EMBL" id="JADKNH010000001">
    <property type="protein sequence ID" value="MBF4691517.1"/>
    <property type="molecule type" value="Genomic_DNA"/>
</dbReference>
<dbReference type="RefSeq" id="WP_194699767.1">
    <property type="nucleotide sequence ID" value="NZ_JADKNH010000001.1"/>
</dbReference>
<dbReference type="PANTHER" id="PTHR43479">
    <property type="entry name" value="ACREF/ENVCD OPERON REPRESSOR-RELATED"/>
    <property type="match status" value="1"/>
</dbReference>